<organism evidence="3 4">
    <name type="scientific">Zizania palustris</name>
    <name type="common">Northern wild rice</name>
    <dbReference type="NCBI Taxonomy" id="103762"/>
    <lineage>
        <taxon>Eukaryota</taxon>
        <taxon>Viridiplantae</taxon>
        <taxon>Streptophyta</taxon>
        <taxon>Embryophyta</taxon>
        <taxon>Tracheophyta</taxon>
        <taxon>Spermatophyta</taxon>
        <taxon>Magnoliopsida</taxon>
        <taxon>Liliopsida</taxon>
        <taxon>Poales</taxon>
        <taxon>Poaceae</taxon>
        <taxon>BOP clade</taxon>
        <taxon>Oryzoideae</taxon>
        <taxon>Oryzeae</taxon>
        <taxon>Zizaniinae</taxon>
        <taxon>Zizania</taxon>
    </lineage>
</organism>
<comment type="caution">
    <text evidence="3">The sequence shown here is derived from an EMBL/GenBank/DDBJ whole genome shotgun (WGS) entry which is preliminary data.</text>
</comment>
<reference evidence="3" key="2">
    <citation type="submission" date="2021-02" db="EMBL/GenBank/DDBJ databases">
        <authorList>
            <person name="Kimball J.A."/>
            <person name="Haas M.W."/>
            <person name="Macchietto M."/>
            <person name="Kono T."/>
            <person name="Duquette J."/>
            <person name="Shao M."/>
        </authorList>
    </citation>
    <scope>NUCLEOTIDE SEQUENCE</scope>
    <source>
        <tissue evidence="3">Fresh leaf tissue</tissue>
    </source>
</reference>
<evidence type="ECO:0000256" key="1">
    <source>
        <dbReference type="ARBA" id="ARBA00009199"/>
    </source>
</evidence>
<proteinExistence type="inferred from homology"/>
<dbReference type="Proteomes" id="UP000729402">
    <property type="component" value="Unassembled WGS sequence"/>
</dbReference>
<dbReference type="PANTHER" id="PTHR46310:SF7">
    <property type="entry name" value="AMIDASE 1"/>
    <property type="match status" value="1"/>
</dbReference>
<feature type="domain" description="Amidase" evidence="2">
    <location>
        <begin position="27"/>
        <end position="418"/>
    </location>
</feature>
<evidence type="ECO:0000313" key="4">
    <source>
        <dbReference type="Proteomes" id="UP000729402"/>
    </source>
</evidence>
<dbReference type="InterPro" id="IPR020556">
    <property type="entry name" value="Amidase_CS"/>
</dbReference>
<dbReference type="InterPro" id="IPR023631">
    <property type="entry name" value="Amidase_dom"/>
</dbReference>
<keyword evidence="4" id="KW-1185">Reference proteome</keyword>
<dbReference type="OrthoDB" id="245563at2759"/>
<dbReference type="EMBL" id="JAAALK010000288">
    <property type="protein sequence ID" value="KAG8052247.1"/>
    <property type="molecule type" value="Genomic_DNA"/>
</dbReference>
<evidence type="ECO:0000259" key="2">
    <source>
        <dbReference type="Pfam" id="PF01425"/>
    </source>
</evidence>
<evidence type="ECO:0000313" key="3">
    <source>
        <dbReference type="EMBL" id="KAG8052247.1"/>
    </source>
</evidence>
<accession>A0A8J5UZV1</accession>
<dbReference type="GO" id="GO:0016811">
    <property type="term" value="F:hydrolase activity, acting on carbon-nitrogen (but not peptide) bonds, in linear amides"/>
    <property type="evidence" value="ECO:0007669"/>
    <property type="project" value="UniProtKB-ARBA"/>
</dbReference>
<name>A0A8J5UZV1_ZIZPA</name>
<dbReference type="Pfam" id="PF01425">
    <property type="entry name" value="Amidase"/>
    <property type="match status" value="1"/>
</dbReference>
<dbReference type="AlphaFoldDB" id="A0A8J5UZV1"/>
<dbReference type="PROSITE" id="PS00571">
    <property type="entry name" value="AMIDASES"/>
    <property type="match status" value="1"/>
</dbReference>
<protein>
    <recommendedName>
        <fullName evidence="2">Amidase domain-containing protein</fullName>
    </recommendedName>
</protein>
<gene>
    <name evidence="3" type="ORF">GUJ93_ZPchr0001g31369</name>
</gene>
<sequence>MANAMAGAGDYGAFMERFVLPPSSQQKLQQLPLHGLTFAIKDIFDIAGRVTGFGNPDWARTHAPAAATSPVVLATLAAGATSLGKTIMDEMAYSINGENAHYGTPTNPCAPGRVPGGSSSGSAVAVAANLVDFSLGTDTGGSVRVPAAYCGIFGLRPSHGLVSTDNVIPMAQMFDTVGWFARDLSTLSRVAKVLLPVSDDSVKQPTQVTIPADCFQILGSLDDCTYQILNASVAKKFGSQAVDNKNLGDFISDNVPSIRKFIADFSEGELPSVPALSVISHVMRCLQRSQFKANHAEWVNTVKPNLGPGLRERVWEAIASGDNEPLEDFQAIRAEFKSALAALLKDHGILAIPSVPGPPPKVGMEAAPLENFRARAFSLLSIAGLSGFCQVSIPLGTRNGVPVSVSLMARHDADHFLLNVAQELYETLVQEATKAWAS</sequence>
<dbReference type="PANTHER" id="PTHR46310">
    <property type="entry name" value="AMIDASE 1"/>
    <property type="match status" value="1"/>
</dbReference>
<dbReference type="FunFam" id="3.90.1300.10:FF:000004">
    <property type="entry name" value="Outer envelope protein 64, mitochondrial"/>
    <property type="match status" value="1"/>
</dbReference>
<comment type="similarity">
    <text evidence="1">Belongs to the amidase family.</text>
</comment>
<reference evidence="3" key="1">
    <citation type="journal article" date="2021" name="bioRxiv">
        <title>Whole Genome Assembly and Annotation of Northern Wild Rice, Zizania palustris L., Supports a Whole Genome Duplication in the Zizania Genus.</title>
        <authorList>
            <person name="Haas M."/>
            <person name="Kono T."/>
            <person name="Macchietto M."/>
            <person name="Millas R."/>
            <person name="McGilp L."/>
            <person name="Shao M."/>
            <person name="Duquette J."/>
            <person name="Hirsch C.N."/>
            <person name="Kimball J."/>
        </authorList>
    </citation>
    <scope>NUCLEOTIDE SEQUENCE</scope>
    <source>
        <tissue evidence="3">Fresh leaf tissue</tissue>
    </source>
</reference>